<keyword evidence="5" id="KW-0862">Zinc</keyword>
<keyword evidence="6" id="KW-0805">Transcription regulation</keyword>
<keyword evidence="4" id="KW-0863">Zinc-finger</keyword>
<reference evidence="11" key="1">
    <citation type="submission" date="2022-08" db="UniProtKB">
        <authorList>
            <consortium name="EnsemblMetazoa"/>
        </authorList>
    </citation>
    <scope>IDENTIFICATION</scope>
    <source>
        <strain evidence="11">EBRO</strain>
    </source>
</reference>
<dbReference type="PANTHER" id="PTHR15065">
    <property type="entry name" value="INSULINOMA-ASSOCIATED 1"/>
    <property type="match status" value="1"/>
</dbReference>
<sequence>MNSLSVATDSQAVHLSAFSVSLDYPPTRPTTQQQQQSDLVASSPASYFQQFFYPTAPDPGSTSTPRGVLVREFQSPLDLSLRPTNVPMTPPSTPSPPRKRLKSSDDAGCPPTGDEWRSRLTGHAKHQFSDTVCIDDKRYYANTTLGERGTGTASFQYFDDSARSVPFRYQPEVSESEKRTEVEELDAPTEDDGKVEEFIDITGGPEEGGGDADGEPIEQEDGASPQALLEKSDCSNIDVESLDSVDGGEDDDDGDDDSKESINIVDSEDRDPTAEGDPGRVLSEGQRYFEDERLHLQAIEGFARLFERSFAGIEQHGGSPGSKRTGASPRQGSKPERRRNKTRKQVSLDEDNTSPVSGTIIRKLQDGEELVVRKGDIDPAFNVVEITDEAKAILAKIENKIGSYLCQLCRALYDDAFGLAQHRCSRIVHIEYRCSECDKVFNCPANLASHKRWHKPRGSHADGLRKVAKGSGSITMSRDSKDDEPIEIIDNSNDNHPAQPVLPTHVPHSPDDESFPCGQCGKTFRRQSYLKKHAASHQLDPAMLRPGSVASGAAAFGTAAASPNPTASSVHGHHPHHLLAPPPVANGGCFAAAFDKLTRPLAAGPPSASSLFPFAACYGGMATLAVGSGGAAGQNGATTYSELEKRRWQSLGELYLQQRERLSAFQYVRQHQYEDYLKCSPMASHQQQRSVTGSPLPTAPATLLEPPNSPDIPGIPNADRSSRTSSATSGSIFGHTNMDPTGPTRAFGTMHHSNTTLGAPQHSLTSGAVSGASRIAMLHHMQQQPAQFRLYE</sequence>
<evidence type="ECO:0000256" key="6">
    <source>
        <dbReference type="ARBA" id="ARBA00023015"/>
    </source>
</evidence>
<dbReference type="GO" id="GO:0008270">
    <property type="term" value="F:zinc ion binding"/>
    <property type="evidence" value="ECO:0007669"/>
    <property type="project" value="UniProtKB-KW"/>
</dbReference>
<evidence type="ECO:0000313" key="11">
    <source>
        <dbReference type="EnsemblMetazoa" id="AATE012985-PA.1"/>
    </source>
</evidence>
<dbReference type="Gene3D" id="3.30.160.60">
    <property type="entry name" value="Classic Zinc Finger"/>
    <property type="match status" value="2"/>
</dbReference>
<dbReference type="PROSITE" id="PS50157">
    <property type="entry name" value="ZINC_FINGER_C2H2_2"/>
    <property type="match status" value="2"/>
</dbReference>
<dbReference type="GO" id="GO:0010564">
    <property type="term" value="P:regulation of cell cycle process"/>
    <property type="evidence" value="ECO:0007669"/>
    <property type="project" value="TreeGrafter"/>
</dbReference>
<dbReference type="AlphaFoldDB" id="A0A182J7S6"/>
<keyword evidence="2" id="KW-0479">Metal-binding</keyword>
<evidence type="ECO:0000259" key="10">
    <source>
        <dbReference type="PROSITE" id="PS50157"/>
    </source>
</evidence>
<dbReference type="STRING" id="41427.A0A182J7S6"/>
<evidence type="ECO:0000256" key="9">
    <source>
        <dbReference type="SAM" id="MobiDB-lite"/>
    </source>
</evidence>
<feature type="region of interest" description="Disordered" evidence="9">
    <location>
        <begin position="168"/>
        <end position="281"/>
    </location>
</feature>
<dbReference type="EnsemblMetazoa" id="AATE012985-RA">
    <property type="protein sequence ID" value="AATE012985-PA.1"/>
    <property type="gene ID" value="AATE012985"/>
</dbReference>
<feature type="compositionally biased region" description="Acidic residues" evidence="9">
    <location>
        <begin position="208"/>
        <end position="221"/>
    </location>
</feature>
<evidence type="ECO:0000256" key="7">
    <source>
        <dbReference type="ARBA" id="ARBA00023163"/>
    </source>
</evidence>
<evidence type="ECO:0000256" key="3">
    <source>
        <dbReference type="ARBA" id="ARBA00022737"/>
    </source>
</evidence>
<dbReference type="SUPFAM" id="SSF57667">
    <property type="entry name" value="beta-beta-alpha zinc fingers"/>
    <property type="match status" value="2"/>
</dbReference>
<dbReference type="FunFam" id="3.30.160.60:FF:001896">
    <property type="entry name" value="insulinoma-associated protein 1b"/>
    <property type="match status" value="1"/>
</dbReference>
<dbReference type="GO" id="GO:0001227">
    <property type="term" value="F:DNA-binding transcription repressor activity, RNA polymerase II-specific"/>
    <property type="evidence" value="ECO:0007669"/>
    <property type="project" value="TreeGrafter"/>
</dbReference>
<keyword evidence="3" id="KW-0677">Repeat</keyword>
<dbReference type="InterPro" id="IPR036236">
    <property type="entry name" value="Znf_C2H2_sf"/>
</dbReference>
<feature type="region of interest" description="Disordered" evidence="9">
    <location>
        <begin position="684"/>
        <end position="759"/>
    </location>
</feature>
<feature type="region of interest" description="Disordered" evidence="9">
    <location>
        <begin position="79"/>
        <end position="120"/>
    </location>
</feature>
<organism evidence="11">
    <name type="scientific">Anopheles atroparvus</name>
    <name type="common">European mosquito</name>
    <dbReference type="NCBI Taxonomy" id="41427"/>
    <lineage>
        <taxon>Eukaryota</taxon>
        <taxon>Metazoa</taxon>
        <taxon>Ecdysozoa</taxon>
        <taxon>Arthropoda</taxon>
        <taxon>Hexapoda</taxon>
        <taxon>Insecta</taxon>
        <taxon>Pterygota</taxon>
        <taxon>Neoptera</taxon>
        <taxon>Endopterygota</taxon>
        <taxon>Diptera</taxon>
        <taxon>Nematocera</taxon>
        <taxon>Culicoidea</taxon>
        <taxon>Culicidae</taxon>
        <taxon>Anophelinae</taxon>
        <taxon>Anopheles</taxon>
    </lineage>
</organism>
<feature type="domain" description="C2H2-type" evidence="10">
    <location>
        <begin position="432"/>
        <end position="459"/>
    </location>
</feature>
<dbReference type="SMART" id="SM00355">
    <property type="entry name" value="ZnF_C2H2"/>
    <property type="match status" value="3"/>
</dbReference>
<keyword evidence="7" id="KW-0804">Transcription</keyword>
<dbReference type="FunFam" id="3.30.160.60:FF:004896">
    <property type="match status" value="1"/>
</dbReference>
<evidence type="ECO:0000256" key="2">
    <source>
        <dbReference type="ARBA" id="ARBA00022723"/>
    </source>
</evidence>
<evidence type="ECO:0000256" key="4">
    <source>
        <dbReference type="ARBA" id="ARBA00022771"/>
    </source>
</evidence>
<proteinExistence type="predicted"/>
<feature type="compositionally biased region" description="Acidic residues" evidence="9">
    <location>
        <begin position="240"/>
        <end position="258"/>
    </location>
</feature>
<dbReference type="GO" id="GO:0030182">
    <property type="term" value="P:neuron differentiation"/>
    <property type="evidence" value="ECO:0007669"/>
    <property type="project" value="TreeGrafter"/>
</dbReference>
<dbReference type="InterPro" id="IPR042972">
    <property type="entry name" value="INSM1/2"/>
</dbReference>
<accession>A0A182J7S6</accession>
<dbReference type="VEuPathDB" id="VectorBase:AATE012985"/>
<feature type="region of interest" description="Disordered" evidence="9">
    <location>
        <begin position="454"/>
        <end position="500"/>
    </location>
</feature>
<name>A0A182J7S6_ANOAO</name>
<keyword evidence="8" id="KW-0539">Nucleus</keyword>
<feature type="compositionally biased region" description="Low complexity" evidence="9">
    <location>
        <begin position="695"/>
        <end position="706"/>
    </location>
</feature>
<dbReference type="GO" id="GO:0005634">
    <property type="term" value="C:nucleus"/>
    <property type="evidence" value="ECO:0007669"/>
    <property type="project" value="UniProtKB-SubCell"/>
</dbReference>
<dbReference type="Pfam" id="PF00096">
    <property type="entry name" value="zf-C2H2"/>
    <property type="match status" value="2"/>
</dbReference>
<feature type="domain" description="C2H2-type" evidence="10">
    <location>
        <begin position="515"/>
        <end position="542"/>
    </location>
</feature>
<comment type="subcellular location">
    <subcellularLocation>
        <location evidence="1">Nucleus</location>
    </subcellularLocation>
</comment>
<evidence type="ECO:0000256" key="1">
    <source>
        <dbReference type="ARBA" id="ARBA00004123"/>
    </source>
</evidence>
<dbReference type="PANTHER" id="PTHR15065:SF10">
    <property type="entry name" value="NERVOUS FINGERS 2, ISOFORM B"/>
    <property type="match status" value="1"/>
</dbReference>
<dbReference type="GO" id="GO:0017053">
    <property type="term" value="C:transcription repressor complex"/>
    <property type="evidence" value="ECO:0007669"/>
    <property type="project" value="TreeGrafter"/>
</dbReference>
<dbReference type="InterPro" id="IPR013087">
    <property type="entry name" value="Znf_C2H2_type"/>
</dbReference>
<feature type="region of interest" description="Disordered" evidence="9">
    <location>
        <begin position="313"/>
        <end position="354"/>
    </location>
</feature>
<protein>
    <recommendedName>
        <fullName evidence="10">C2H2-type domain-containing protein</fullName>
    </recommendedName>
</protein>
<feature type="compositionally biased region" description="Polar residues" evidence="9">
    <location>
        <begin position="684"/>
        <end position="693"/>
    </location>
</feature>
<dbReference type="PROSITE" id="PS00028">
    <property type="entry name" value="ZINC_FINGER_C2H2_1"/>
    <property type="match status" value="2"/>
</dbReference>
<dbReference type="GO" id="GO:0000978">
    <property type="term" value="F:RNA polymerase II cis-regulatory region sequence-specific DNA binding"/>
    <property type="evidence" value="ECO:0007669"/>
    <property type="project" value="TreeGrafter"/>
</dbReference>
<evidence type="ECO:0000256" key="8">
    <source>
        <dbReference type="ARBA" id="ARBA00023242"/>
    </source>
</evidence>
<evidence type="ECO:0000256" key="5">
    <source>
        <dbReference type="ARBA" id="ARBA00022833"/>
    </source>
</evidence>